<dbReference type="Proteomes" id="UP000029643">
    <property type="component" value="Unassembled WGS sequence"/>
</dbReference>
<evidence type="ECO:0000313" key="2">
    <source>
        <dbReference type="Proteomes" id="UP000029643"/>
    </source>
</evidence>
<gene>
    <name evidence="1" type="ORF">JCM19274_1465</name>
</gene>
<dbReference type="InterPro" id="IPR011990">
    <property type="entry name" value="TPR-like_helical_dom_sf"/>
</dbReference>
<protein>
    <submittedName>
        <fullName evidence="1">Uncharacterized protein</fullName>
    </submittedName>
</protein>
<dbReference type="AlphaFoldDB" id="A0A090WZH9"/>
<organism evidence="1 2">
    <name type="scientific">Algibacter lectus</name>
    <dbReference type="NCBI Taxonomy" id="221126"/>
    <lineage>
        <taxon>Bacteria</taxon>
        <taxon>Pseudomonadati</taxon>
        <taxon>Bacteroidota</taxon>
        <taxon>Flavobacteriia</taxon>
        <taxon>Flavobacteriales</taxon>
        <taxon>Flavobacteriaceae</taxon>
        <taxon>Algibacter</taxon>
    </lineage>
</organism>
<proteinExistence type="predicted"/>
<comment type="caution">
    <text evidence="1">The sequence shown here is derived from an EMBL/GenBank/DDBJ whole genome shotgun (WGS) entry which is preliminary data.</text>
</comment>
<dbReference type="Gene3D" id="1.25.40.10">
    <property type="entry name" value="Tetratricopeptide repeat domain"/>
    <property type="match status" value="1"/>
</dbReference>
<dbReference type="Pfam" id="PF13181">
    <property type="entry name" value="TPR_8"/>
    <property type="match status" value="1"/>
</dbReference>
<dbReference type="SUPFAM" id="SSF48452">
    <property type="entry name" value="TPR-like"/>
    <property type="match status" value="1"/>
</dbReference>
<dbReference type="InterPro" id="IPR019734">
    <property type="entry name" value="TPR_rpt"/>
</dbReference>
<reference evidence="1 2" key="1">
    <citation type="journal article" date="2014" name="Genome Announc.">
        <title>Draft Genome Sequences of Marine Flavobacterium Algibacter lectus Strains SS8 and NR4.</title>
        <authorList>
            <person name="Takatani N."/>
            <person name="Nakanishi M."/>
            <person name="Meirelles P."/>
            <person name="Mino S."/>
            <person name="Suda W."/>
            <person name="Oshima K."/>
            <person name="Hattori M."/>
            <person name="Ohkuma M."/>
            <person name="Hosokawa M."/>
            <person name="Miyashita K."/>
            <person name="Thompson F.L."/>
            <person name="Niwa A."/>
            <person name="Sawabe T."/>
            <person name="Sawabe T."/>
        </authorList>
    </citation>
    <scope>NUCLEOTIDE SEQUENCE [LARGE SCALE GENOMIC DNA]</scope>
    <source>
        <strain evidence="2">JCM19274</strain>
    </source>
</reference>
<sequence length="108" mass="12320">MAATKTLENSDLKEELSIAYNTLAESYYHTNAQDLAITYNIKALALQEQLKDSSGVNKTYQRLSDLYYKKKEHKKSIFYFEKLLSLKGYSDTLRASIYPKLGGGVFGY</sequence>
<accession>A0A090WZH9</accession>
<name>A0A090WZH9_9FLAO</name>
<dbReference type="EMBL" id="BBNU01000012">
    <property type="protein sequence ID" value="GAL80839.1"/>
    <property type="molecule type" value="Genomic_DNA"/>
</dbReference>
<dbReference type="RefSeq" id="WP_227806187.1">
    <property type="nucleotide sequence ID" value="NZ_BBNU01000012.1"/>
</dbReference>
<evidence type="ECO:0000313" key="1">
    <source>
        <dbReference type="EMBL" id="GAL80839.1"/>
    </source>
</evidence>